<keyword evidence="4 6" id="KW-1133">Transmembrane helix</keyword>
<dbReference type="EMBL" id="JBBMER010000002">
    <property type="protein sequence ID" value="MEQ2378908.1"/>
    <property type="molecule type" value="Genomic_DNA"/>
</dbReference>
<feature type="transmembrane region" description="Helical" evidence="6">
    <location>
        <begin position="232"/>
        <end position="257"/>
    </location>
</feature>
<feature type="transmembrane region" description="Helical" evidence="6">
    <location>
        <begin position="9"/>
        <end position="29"/>
    </location>
</feature>
<keyword evidence="8" id="KW-1185">Reference proteome</keyword>
<feature type="transmembrane region" description="Helical" evidence="6">
    <location>
        <begin position="396"/>
        <end position="416"/>
    </location>
</feature>
<evidence type="ECO:0000313" key="7">
    <source>
        <dbReference type="EMBL" id="MEQ2378908.1"/>
    </source>
</evidence>
<reference evidence="7 8" key="1">
    <citation type="submission" date="2024-03" db="EMBL/GenBank/DDBJ databases">
        <title>Human intestinal bacterial collection.</title>
        <authorList>
            <person name="Pauvert C."/>
            <person name="Hitch T.C.A."/>
            <person name="Clavel T."/>
        </authorList>
    </citation>
    <scope>NUCLEOTIDE SEQUENCE [LARGE SCALE GENOMIC DNA]</scope>
    <source>
        <strain evidence="7 8">CLA-AA-H255</strain>
    </source>
</reference>
<gene>
    <name evidence="7" type="ORF">WMO14_03275</name>
</gene>
<accession>A0ABV1BV94</accession>
<keyword evidence="5 6" id="KW-0472">Membrane</keyword>
<dbReference type="Pfam" id="PF01943">
    <property type="entry name" value="Polysacc_synt"/>
    <property type="match status" value="1"/>
</dbReference>
<name>A0ABV1BV94_9FIRM</name>
<organism evidence="7 8">
    <name type="scientific">[Lactobacillus] rogosae</name>
    <dbReference type="NCBI Taxonomy" id="706562"/>
    <lineage>
        <taxon>Bacteria</taxon>
        <taxon>Bacillati</taxon>
        <taxon>Bacillota</taxon>
        <taxon>Clostridia</taxon>
        <taxon>Lachnospirales</taxon>
        <taxon>Lachnospiraceae</taxon>
        <taxon>Lachnospira</taxon>
    </lineage>
</organism>
<feature type="transmembrane region" description="Helical" evidence="6">
    <location>
        <begin position="135"/>
        <end position="153"/>
    </location>
</feature>
<dbReference type="Proteomes" id="UP001442364">
    <property type="component" value="Unassembled WGS sequence"/>
</dbReference>
<comment type="caution">
    <text evidence="7">The sequence shown here is derived from an EMBL/GenBank/DDBJ whole genome shotgun (WGS) entry which is preliminary data.</text>
</comment>
<protein>
    <submittedName>
        <fullName evidence="7">Oligosaccharide flippase family protein</fullName>
    </submittedName>
</protein>
<dbReference type="InterPro" id="IPR050833">
    <property type="entry name" value="Poly_Biosynth_Transport"/>
</dbReference>
<feature type="transmembrane region" description="Helical" evidence="6">
    <location>
        <begin position="35"/>
        <end position="54"/>
    </location>
</feature>
<evidence type="ECO:0000256" key="1">
    <source>
        <dbReference type="ARBA" id="ARBA00004651"/>
    </source>
</evidence>
<feature type="transmembrane region" description="Helical" evidence="6">
    <location>
        <begin position="310"/>
        <end position="330"/>
    </location>
</feature>
<proteinExistence type="predicted"/>
<keyword evidence="3 6" id="KW-0812">Transmembrane</keyword>
<feature type="transmembrane region" description="Helical" evidence="6">
    <location>
        <begin position="422"/>
        <end position="437"/>
    </location>
</feature>
<feature type="transmembrane region" description="Helical" evidence="6">
    <location>
        <begin position="66"/>
        <end position="89"/>
    </location>
</feature>
<evidence type="ECO:0000256" key="6">
    <source>
        <dbReference type="SAM" id="Phobius"/>
    </source>
</evidence>
<evidence type="ECO:0000256" key="3">
    <source>
        <dbReference type="ARBA" id="ARBA00022692"/>
    </source>
</evidence>
<dbReference type="InterPro" id="IPR002797">
    <property type="entry name" value="Polysacc_synth"/>
</dbReference>
<feature type="transmembrane region" description="Helical" evidence="6">
    <location>
        <begin position="364"/>
        <end position="384"/>
    </location>
</feature>
<evidence type="ECO:0000256" key="5">
    <source>
        <dbReference type="ARBA" id="ARBA00023136"/>
    </source>
</evidence>
<sequence>MFGTLFNKGIAFITVPIFTRILTVADYGVVTTYNAWESIAATFMSLALYMAIRASFIDYEDETEDYLSSILIFTLIYGSILTVIIWLIASFILSAQYIIIVVFCLLHSLGAALIENVSMYLMMNFCYKFRTAIMVLPNLISTTIAVVLIKWALKSKLYMGRIVPTAVVFFIFGISVALYFLPKGKIKLNKEYIMYGLKISLPLVLHGIALSILSQSDRTMITMLRNATETGIYGLIYNFSMVATVITTAFDGMWVPYFTRKMKEKAYADINRICIKYIELMTIAMIGVVLLAPEVVKIMATESYWDGIKVIPPIVLSNYLIFIYTLYVNVEHYYKKTVFISINTIIAAVVNIALNYFFILQWGYVGAAYTTLMSYGLSLILHCIYSRRLNDRVIPFKIIVLPSIMIVAVVLCFYIFINMWMIRWGIAFGCLAVLVINEREFLLNLVRNDN</sequence>
<evidence type="ECO:0000256" key="4">
    <source>
        <dbReference type="ARBA" id="ARBA00022989"/>
    </source>
</evidence>
<evidence type="ECO:0000313" key="8">
    <source>
        <dbReference type="Proteomes" id="UP001442364"/>
    </source>
</evidence>
<feature type="transmembrane region" description="Helical" evidence="6">
    <location>
        <begin position="277"/>
        <end position="298"/>
    </location>
</feature>
<keyword evidence="2" id="KW-1003">Cell membrane</keyword>
<dbReference type="PANTHER" id="PTHR30250:SF11">
    <property type="entry name" value="O-ANTIGEN TRANSPORTER-RELATED"/>
    <property type="match status" value="1"/>
</dbReference>
<dbReference type="PANTHER" id="PTHR30250">
    <property type="entry name" value="PST FAMILY PREDICTED COLANIC ACID TRANSPORTER"/>
    <property type="match status" value="1"/>
</dbReference>
<feature type="transmembrane region" description="Helical" evidence="6">
    <location>
        <begin position="192"/>
        <end position="212"/>
    </location>
</feature>
<comment type="subcellular location">
    <subcellularLocation>
        <location evidence="1">Cell membrane</location>
        <topology evidence="1">Multi-pass membrane protein</topology>
    </subcellularLocation>
</comment>
<evidence type="ECO:0000256" key="2">
    <source>
        <dbReference type="ARBA" id="ARBA00022475"/>
    </source>
</evidence>
<feature type="transmembrane region" description="Helical" evidence="6">
    <location>
        <begin position="159"/>
        <end position="180"/>
    </location>
</feature>
<feature type="transmembrane region" description="Helical" evidence="6">
    <location>
        <begin position="95"/>
        <end position="114"/>
    </location>
</feature>
<feature type="transmembrane region" description="Helical" evidence="6">
    <location>
        <begin position="337"/>
        <end position="358"/>
    </location>
</feature>